<keyword evidence="12" id="KW-1185">Reference proteome</keyword>
<dbReference type="Pfam" id="PF00069">
    <property type="entry name" value="Pkinase"/>
    <property type="match status" value="1"/>
</dbReference>
<name>A0A1I7TPE3_9PELO</name>
<protein>
    <recommendedName>
        <fullName evidence="2">Serine/threonine-protein kinase greatwall</fullName>
        <ecNumber evidence="1">2.7.11.1</ecNumber>
    </recommendedName>
    <alternativeName>
        <fullName evidence="8">Microtubule-associated serine/threonine-protein kinase-like</fullName>
    </alternativeName>
</protein>
<dbReference type="InterPro" id="IPR000719">
    <property type="entry name" value="Prot_kinase_dom"/>
</dbReference>
<dbReference type="Gene3D" id="1.10.510.10">
    <property type="entry name" value="Transferase(Phosphotransferase) domain 1"/>
    <property type="match status" value="1"/>
</dbReference>
<reference evidence="13" key="1">
    <citation type="submission" date="2016-11" db="UniProtKB">
        <authorList>
            <consortium name="WormBaseParasite"/>
        </authorList>
    </citation>
    <scope>IDENTIFICATION</scope>
</reference>
<dbReference type="WBParaSite" id="Csp11.Scaffold629.g10458.t1">
    <property type="protein sequence ID" value="Csp11.Scaffold629.g10458.t1"/>
    <property type="gene ID" value="Csp11.Scaffold629.g10458"/>
</dbReference>
<evidence type="ECO:0000256" key="6">
    <source>
        <dbReference type="ARBA" id="ARBA00022777"/>
    </source>
</evidence>
<evidence type="ECO:0000256" key="4">
    <source>
        <dbReference type="ARBA" id="ARBA00022679"/>
    </source>
</evidence>
<evidence type="ECO:0000256" key="3">
    <source>
        <dbReference type="ARBA" id="ARBA00022527"/>
    </source>
</evidence>
<keyword evidence="5" id="KW-0547">Nucleotide-binding</keyword>
<dbReference type="GO" id="GO:0004674">
    <property type="term" value="F:protein serine/threonine kinase activity"/>
    <property type="evidence" value="ECO:0007669"/>
    <property type="project" value="UniProtKB-KW"/>
</dbReference>
<dbReference type="PANTHER" id="PTHR24356">
    <property type="entry name" value="SERINE/THREONINE-PROTEIN KINASE"/>
    <property type="match status" value="1"/>
</dbReference>
<evidence type="ECO:0000259" key="11">
    <source>
        <dbReference type="PROSITE" id="PS50011"/>
    </source>
</evidence>
<dbReference type="SUPFAM" id="SSF56112">
    <property type="entry name" value="Protein kinase-like (PK-like)"/>
    <property type="match status" value="1"/>
</dbReference>
<evidence type="ECO:0000256" key="1">
    <source>
        <dbReference type="ARBA" id="ARBA00012513"/>
    </source>
</evidence>
<dbReference type="Gene3D" id="3.30.200.20">
    <property type="entry name" value="Phosphorylase Kinase, domain 1"/>
    <property type="match status" value="1"/>
</dbReference>
<keyword evidence="3" id="KW-0723">Serine/threonine-protein kinase</keyword>
<comment type="catalytic activity">
    <reaction evidence="10">
        <text>L-seryl-[protein] + ATP = O-phospho-L-seryl-[protein] + ADP + H(+)</text>
        <dbReference type="Rhea" id="RHEA:17989"/>
        <dbReference type="Rhea" id="RHEA-COMP:9863"/>
        <dbReference type="Rhea" id="RHEA-COMP:11604"/>
        <dbReference type="ChEBI" id="CHEBI:15378"/>
        <dbReference type="ChEBI" id="CHEBI:29999"/>
        <dbReference type="ChEBI" id="CHEBI:30616"/>
        <dbReference type="ChEBI" id="CHEBI:83421"/>
        <dbReference type="ChEBI" id="CHEBI:456216"/>
        <dbReference type="EC" id="2.7.11.1"/>
    </reaction>
</comment>
<dbReference type="EC" id="2.7.11.1" evidence="1"/>
<accession>A0A1I7TPE3</accession>
<dbReference type="AlphaFoldDB" id="A0A1I7TPE3"/>
<keyword evidence="7" id="KW-0067">ATP-binding</keyword>
<organism evidence="12 13">
    <name type="scientific">Caenorhabditis tropicalis</name>
    <dbReference type="NCBI Taxonomy" id="1561998"/>
    <lineage>
        <taxon>Eukaryota</taxon>
        <taxon>Metazoa</taxon>
        <taxon>Ecdysozoa</taxon>
        <taxon>Nematoda</taxon>
        <taxon>Chromadorea</taxon>
        <taxon>Rhabditida</taxon>
        <taxon>Rhabditina</taxon>
        <taxon>Rhabditomorpha</taxon>
        <taxon>Rhabditoidea</taxon>
        <taxon>Rhabditidae</taxon>
        <taxon>Peloderinae</taxon>
        <taxon>Caenorhabditis</taxon>
    </lineage>
</organism>
<sequence length="159" mass="18809">MNSKKNQLCIRKRRTSIIGMESKGGRFLPSIWLPKQGKFDLVHHQETNQTVLMKIFSKKRVEDNVVMDELDLMKKLDSPFVARLLSAFQSDNGLYIMMDVHDAQTFREFIFFNGHLKNEHVQFYMAELLLGFNIFTKKTLYIEISHWKLFSSIKMVKWS</sequence>
<evidence type="ECO:0000313" key="13">
    <source>
        <dbReference type="WBParaSite" id="Csp11.Scaffold629.g10458.t1"/>
    </source>
</evidence>
<evidence type="ECO:0000256" key="2">
    <source>
        <dbReference type="ARBA" id="ARBA00022148"/>
    </source>
</evidence>
<keyword evidence="4" id="KW-0808">Transferase</keyword>
<evidence type="ECO:0000256" key="8">
    <source>
        <dbReference type="ARBA" id="ARBA00033099"/>
    </source>
</evidence>
<dbReference type="PANTHER" id="PTHR24356:SF1">
    <property type="entry name" value="SERINE_THREONINE-PROTEIN KINASE GREATWALL"/>
    <property type="match status" value="1"/>
</dbReference>
<evidence type="ECO:0000256" key="7">
    <source>
        <dbReference type="ARBA" id="ARBA00022840"/>
    </source>
</evidence>
<evidence type="ECO:0000256" key="10">
    <source>
        <dbReference type="ARBA" id="ARBA00048679"/>
    </source>
</evidence>
<dbReference type="PROSITE" id="PS50011">
    <property type="entry name" value="PROTEIN_KINASE_DOM"/>
    <property type="match status" value="1"/>
</dbReference>
<proteinExistence type="predicted"/>
<evidence type="ECO:0000256" key="9">
    <source>
        <dbReference type="ARBA" id="ARBA00047899"/>
    </source>
</evidence>
<comment type="catalytic activity">
    <reaction evidence="9">
        <text>L-threonyl-[protein] + ATP = O-phospho-L-threonyl-[protein] + ADP + H(+)</text>
        <dbReference type="Rhea" id="RHEA:46608"/>
        <dbReference type="Rhea" id="RHEA-COMP:11060"/>
        <dbReference type="Rhea" id="RHEA-COMP:11605"/>
        <dbReference type="ChEBI" id="CHEBI:15378"/>
        <dbReference type="ChEBI" id="CHEBI:30013"/>
        <dbReference type="ChEBI" id="CHEBI:30616"/>
        <dbReference type="ChEBI" id="CHEBI:61977"/>
        <dbReference type="ChEBI" id="CHEBI:456216"/>
        <dbReference type="EC" id="2.7.11.1"/>
    </reaction>
</comment>
<dbReference type="GO" id="GO:0005524">
    <property type="term" value="F:ATP binding"/>
    <property type="evidence" value="ECO:0007669"/>
    <property type="project" value="UniProtKB-KW"/>
</dbReference>
<dbReference type="STRING" id="1561998.A0A1I7TPE3"/>
<dbReference type="InterPro" id="IPR011009">
    <property type="entry name" value="Kinase-like_dom_sf"/>
</dbReference>
<evidence type="ECO:0000313" key="12">
    <source>
        <dbReference type="Proteomes" id="UP000095282"/>
    </source>
</evidence>
<evidence type="ECO:0000256" key="5">
    <source>
        <dbReference type="ARBA" id="ARBA00022741"/>
    </source>
</evidence>
<dbReference type="Proteomes" id="UP000095282">
    <property type="component" value="Unplaced"/>
</dbReference>
<feature type="domain" description="Protein kinase" evidence="11">
    <location>
        <begin position="28"/>
        <end position="159"/>
    </location>
</feature>
<keyword evidence="6" id="KW-0418">Kinase</keyword>
<dbReference type="GO" id="GO:0035556">
    <property type="term" value="P:intracellular signal transduction"/>
    <property type="evidence" value="ECO:0007669"/>
    <property type="project" value="TreeGrafter"/>
</dbReference>
<dbReference type="InterPro" id="IPR050236">
    <property type="entry name" value="Ser_Thr_kinase_AGC"/>
</dbReference>